<reference evidence="3 4" key="1">
    <citation type="submission" date="2021-03" db="EMBL/GenBank/DDBJ databases">
        <title>Glycomyces sp. nov., a novel actinomycete isolated from soil.</title>
        <authorList>
            <person name="Yang X."/>
            <person name="Xu X."/>
        </authorList>
    </citation>
    <scope>NUCLEOTIDE SEQUENCE [LARGE SCALE GENOMIC DNA]</scope>
    <source>
        <strain evidence="3 4">NEAU-S30</strain>
    </source>
</reference>
<proteinExistence type="predicted"/>
<feature type="transmembrane region" description="Helical" evidence="1">
    <location>
        <begin position="185"/>
        <end position="209"/>
    </location>
</feature>
<dbReference type="InterPro" id="IPR057746">
    <property type="entry name" value="CpnT-like_N"/>
</dbReference>
<organism evidence="3 4">
    <name type="scientific">Glycomyces niveus</name>
    <dbReference type="NCBI Taxonomy" id="2820287"/>
    <lineage>
        <taxon>Bacteria</taxon>
        <taxon>Bacillati</taxon>
        <taxon>Actinomycetota</taxon>
        <taxon>Actinomycetes</taxon>
        <taxon>Glycomycetales</taxon>
        <taxon>Glycomycetaceae</taxon>
        <taxon>Glycomyces</taxon>
    </lineage>
</organism>
<gene>
    <name evidence="3" type="ORF">J5V16_01645</name>
</gene>
<keyword evidence="4" id="KW-1185">Reference proteome</keyword>
<evidence type="ECO:0000313" key="3">
    <source>
        <dbReference type="EMBL" id="MBO3731506.1"/>
    </source>
</evidence>
<evidence type="ECO:0000259" key="2">
    <source>
        <dbReference type="Pfam" id="PF25547"/>
    </source>
</evidence>
<feature type="domain" description="Outer membrane channel protein CpnT-like N-terminal" evidence="2">
    <location>
        <begin position="88"/>
        <end position="213"/>
    </location>
</feature>
<dbReference type="Proteomes" id="UP000681341">
    <property type="component" value="Unassembled WGS sequence"/>
</dbReference>
<comment type="caution">
    <text evidence="3">The sequence shown here is derived from an EMBL/GenBank/DDBJ whole genome shotgun (WGS) entry which is preliminary data.</text>
</comment>
<evidence type="ECO:0000256" key="1">
    <source>
        <dbReference type="SAM" id="Phobius"/>
    </source>
</evidence>
<keyword evidence="1" id="KW-0472">Membrane</keyword>
<dbReference type="RefSeq" id="WP_208494203.1">
    <property type="nucleotide sequence ID" value="NZ_JAGFNP010000001.1"/>
</dbReference>
<sequence>MTNPLIEGPTATSALQGTKVIGGLAKTATAYSTVFTAEKFSYLDAGVATVTTGIDVLSFVANPFKHLLQAGVGWLFEHISFLREPLDWVAGNPQAIEGLALTWNNIAMEMSTAADEWAAELKSVEDWDGADATAYRSAAAGFEQVLRSSAEAAATTANGVNVAGVAVGILRTIFLEIITNFIAEAIMWALSALATAGFTFGATLAAAIARIVSKAVSVFANLVGKLGQLMSKFGRYVSSFRTFGAQSQGLKKAMDAATDQLLKGSSKALMNGGRLSMNGAQNMRNASMDTLQRSFVPLQNNWGNPINAQKVLKYSATEINRGRNLDDRMEQERKDNGGP</sequence>
<keyword evidence="1" id="KW-0812">Transmembrane</keyword>
<dbReference type="EMBL" id="JAGFNP010000001">
    <property type="protein sequence ID" value="MBO3731506.1"/>
    <property type="molecule type" value="Genomic_DNA"/>
</dbReference>
<dbReference type="Pfam" id="PF25547">
    <property type="entry name" value="WXG100_2"/>
    <property type="match status" value="1"/>
</dbReference>
<evidence type="ECO:0000313" key="4">
    <source>
        <dbReference type="Proteomes" id="UP000681341"/>
    </source>
</evidence>
<accession>A0ABS3TZT4</accession>
<name>A0ABS3TZT4_9ACTN</name>
<protein>
    <recommendedName>
        <fullName evidence="2">Outer membrane channel protein CpnT-like N-terminal domain-containing protein</fullName>
    </recommendedName>
</protein>
<keyword evidence="1" id="KW-1133">Transmembrane helix</keyword>